<dbReference type="GO" id="GO:0000156">
    <property type="term" value="F:phosphorelay response regulator activity"/>
    <property type="evidence" value="ECO:0007669"/>
    <property type="project" value="InterPro"/>
</dbReference>
<dbReference type="InterPro" id="IPR029063">
    <property type="entry name" value="SAM-dependent_MTases_sf"/>
</dbReference>
<dbReference type="RefSeq" id="WP_135621377.1">
    <property type="nucleotide sequence ID" value="NZ_RQGD01000002.1"/>
</dbReference>
<sequence>MEEKIEDFKVIGIGASAGGLEALQNFLSHLPLDLKEHAFIIAQHVSPTYKSMLVQLLSKVASIPVQEAENDAELKPGFIYITPPDTEIILASGKFVLRKPNYTAGPKPSIDLLFHSIAENYKTRAIGIILSGTGTDGTVGISNIKSEGGFTIVQDPRTAKFDGMPISALESGKVDLTLPPEDMGEQIQSHIKKPFVSQSGPEIQDWDSSAMYQILRSLSKIKGTDFSNYKQTTISRRVEKRIEFLKLPNVEAYQIFLEENPEEYETLFETILIGVTSFYRDEDAFISIQEYLIAIIDGKSKGDTIRIWTPGCSTGEEAYSIASIIANILKEKITQYSIQIFATDIDEKAIAFARKGVYPNTSSFLFKSVDDSSFLIRKEESFEISKQIRSMVLFTKHDLTKNPPFLKLDMVICRNLLIYFGQNLQQQIIPLFHYALNPNGILFLGKSETIGNFTDLFVTLDAKNKIYQRKRGGALQTLKLAGFRPNSTIQIPVTRTEPLRKDLSLSEMVKETLYNTFDFPYVIITDNFSIESITGDINLFLSLPEGIMNANILNMIRPELQVELRFIITKVIREKEPQKSELIRFTSGEKTYLTSIKVKPLLYSHKNNDLFMIIFENYPTRTDVANPNRLGKGEEQSERIFTLEKELTTTKEHLQIYIEELETSNEELQSLNEEVQSTNEELQSTNEELETTIEELQSTNEEIQIAYSELKSANDELSRKDNLLKIKESSQAALLNNSLQAFILTDKLYNVLAFNDKARLTFALLFRKSLRLGENVIDVLSRTIFPSLDEDLVRLESGEIISGETKIENHDTEQIYLAYNFSPVLDLSQNVTIISISFLDITHTKRTEKNLRKADSLLKSIFDAVETGICITDSHGNYIDLNKAYCDIYGYTKDELLGNSFTMVVLPEHCSSVQTLHDRFIAGEEEFPKEWIVQKKDGSPIDVFANAKLLIEPDGTRYRVTSVRDVTEKNKYKRLLHETQEMTHVGGWVYDQIKNSLSLTKETYHLFHLPENSTQDMNAIASLFGESEKDRLLKHFHLAVKENLPFDLLLSYEDKLARKFWYRAIATPPSNPDHSKVIFGSFQDVTERINYELQIQETNELLEQTNETARVGGWEYDPITNENKWTKVTHEIHEVEPGYIPKVDEGILFYKEGYDRDRIKFLFNELMLKGVPFDEEFEIITAKNNLKWVRATGRASFENGKCVRLYGAFLDIHEMKKSSEMTRLAKERYDFLAKASNEAIWDWDIDENRVYLGEGFRSVFGFQSADEFKIFSEWTNEIHPEDRDKVLASYHKLIQSEDENQLTIEYRYKKEKGEYASVVCRCYVIRDETKKAVRIVGALQDFTKKKEEEHRLRLLESVITNSSDSVLITEAEPFSLPGPRIVYVNQAFTKMTGYTAEEAIGRSPRFLQGPKTDVVELKKLRMAMEKWEPCEVQILNYKKDGEEFWNHFSVFPIANEVGWFTHWIAIEKDVTKKKLEDVEKEKLIAELTQNNKDLKQFTYITSHNLRAPLSNLTAALNIIDDIPIADAILSTLLKGIRISTSNLNQTIEDLIKILIIRDSPALEQSELILKHIFDTVCSQIQNIIDGSGAEIKTSFEEVTTLTFNRSYLESIFLNLLTNAIKYRSPNRKLKINIHSSVQFGFYKISFSDNGLGIDLAKHKDKVFGLYQRFHNLPDSKGLGLYLVKTQIESLGGMIEVESEVDVGSKFTLIIKGE</sequence>
<dbReference type="PROSITE" id="PS50112">
    <property type="entry name" value="PAS"/>
    <property type="match status" value="3"/>
</dbReference>
<keyword evidence="4" id="KW-0175">Coiled coil</keyword>
<dbReference type="SUPFAM" id="SSF53335">
    <property type="entry name" value="S-adenosyl-L-methionine-dependent methyltransferases"/>
    <property type="match status" value="1"/>
</dbReference>
<dbReference type="EC" id="2.7.13.3" evidence="2"/>
<dbReference type="InterPro" id="IPR035909">
    <property type="entry name" value="CheB_C"/>
</dbReference>
<dbReference type="Gene3D" id="3.40.50.180">
    <property type="entry name" value="Methylesterase CheB, C-terminal domain"/>
    <property type="match status" value="1"/>
</dbReference>
<dbReference type="GO" id="GO:0008757">
    <property type="term" value="F:S-adenosylmethionine-dependent methyltransferase activity"/>
    <property type="evidence" value="ECO:0007669"/>
    <property type="project" value="InterPro"/>
</dbReference>
<dbReference type="PANTHER" id="PTHR24422:SF27">
    <property type="entry name" value="PROTEIN-GLUTAMATE O-METHYLTRANSFERASE"/>
    <property type="match status" value="1"/>
</dbReference>
<dbReference type="SMART" id="SM00387">
    <property type="entry name" value="HATPase_c"/>
    <property type="match status" value="1"/>
</dbReference>
<dbReference type="InterPro" id="IPR050903">
    <property type="entry name" value="Bact_Chemotaxis_MeTrfase"/>
</dbReference>
<evidence type="ECO:0000256" key="2">
    <source>
        <dbReference type="ARBA" id="ARBA00012438"/>
    </source>
</evidence>
<dbReference type="InterPro" id="IPR005467">
    <property type="entry name" value="His_kinase_dom"/>
</dbReference>
<dbReference type="Gene3D" id="1.10.287.130">
    <property type="match status" value="1"/>
</dbReference>
<dbReference type="PANTHER" id="PTHR24422">
    <property type="entry name" value="CHEMOTAXIS PROTEIN METHYLTRANSFERASE"/>
    <property type="match status" value="1"/>
</dbReference>
<evidence type="ECO:0000256" key="1">
    <source>
        <dbReference type="ARBA" id="ARBA00000085"/>
    </source>
</evidence>
<dbReference type="EMBL" id="RQGD01000002">
    <property type="protein sequence ID" value="TGL63881.1"/>
    <property type="molecule type" value="Genomic_DNA"/>
</dbReference>
<accession>A0A4R9KCT7</accession>
<dbReference type="Pfam" id="PF13426">
    <property type="entry name" value="PAS_9"/>
    <property type="match status" value="3"/>
</dbReference>
<dbReference type="Gene3D" id="3.30.450.20">
    <property type="entry name" value="PAS domain"/>
    <property type="match status" value="5"/>
</dbReference>
<dbReference type="PROSITE" id="PS50109">
    <property type="entry name" value="HIS_KIN"/>
    <property type="match status" value="1"/>
</dbReference>
<feature type="coiled-coil region" evidence="4">
    <location>
        <begin position="651"/>
        <end position="720"/>
    </location>
</feature>
<dbReference type="InterPro" id="IPR003661">
    <property type="entry name" value="HisK_dim/P_dom"/>
</dbReference>
<evidence type="ECO:0000313" key="11">
    <source>
        <dbReference type="Proteomes" id="UP000297693"/>
    </source>
</evidence>
<evidence type="ECO:0000259" key="9">
    <source>
        <dbReference type="PROSITE" id="PS50123"/>
    </source>
</evidence>
<feature type="domain" description="PAS" evidence="6">
    <location>
        <begin position="1225"/>
        <end position="1297"/>
    </location>
</feature>
<evidence type="ECO:0000259" key="6">
    <source>
        <dbReference type="PROSITE" id="PS50112"/>
    </source>
</evidence>
<feature type="domain" description="CheR-type methyltransferase" evidence="9">
    <location>
        <begin position="223"/>
        <end position="473"/>
    </location>
</feature>
<feature type="domain" description="PAC" evidence="7">
    <location>
        <begin position="1302"/>
        <end position="1354"/>
    </location>
</feature>
<dbReference type="CDD" id="cd00082">
    <property type="entry name" value="HisKA"/>
    <property type="match status" value="1"/>
</dbReference>
<protein>
    <recommendedName>
        <fullName evidence="2">histidine kinase</fullName>
        <ecNumber evidence="2">2.7.13.3</ecNumber>
    </recommendedName>
</protein>
<organism evidence="10 11">
    <name type="scientific">Leptospira ognonensis</name>
    <dbReference type="NCBI Taxonomy" id="2484945"/>
    <lineage>
        <taxon>Bacteria</taxon>
        <taxon>Pseudomonadati</taxon>
        <taxon>Spirochaetota</taxon>
        <taxon>Spirochaetia</taxon>
        <taxon>Leptospirales</taxon>
        <taxon>Leptospiraceae</taxon>
        <taxon>Leptospira</taxon>
    </lineage>
</organism>
<dbReference type="SUPFAM" id="SSF55874">
    <property type="entry name" value="ATPase domain of HSP90 chaperone/DNA topoisomerase II/histidine kinase"/>
    <property type="match status" value="1"/>
</dbReference>
<dbReference type="InterPro" id="IPR001610">
    <property type="entry name" value="PAC"/>
</dbReference>
<evidence type="ECO:0000259" key="5">
    <source>
        <dbReference type="PROSITE" id="PS50109"/>
    </source>
</evidence>
<evidence type="ECO:0000256" key="4">
    <source>
        <dbReference type="SAM" id="Coils"/>
    </source>
</evidence>
<reference evidence="10" key="1">
    <citation type="journal article" date="2019" name="PLoS Negl. Trop. Dis.">
        <title>Revisiting the worldwide diversity of Leptospira species in the environment.</title>
        <authorList>
            <person name="Vincent A.T."/>
            <person name="Schiettekatte O."/>
            <person name="Bourhy P."/>
            <person name="Veyrier F.J."/>
            <person name="Picardeau M."/>
        </authorList>
    </citation>
    <scope>NUCLEOTIDE SEQUENCE [LARGE SCALE GENOMIC DNA]</scope>
    <source>
        <strain evidence="10">201702476</strain>
    </source>
</reference>
<comment type="caution">
    <text evidence="10">The sequence shown here is derived from an EMBL/GenBank/DDBJ whole genome shotgun (WGS) entry which is preliminary data.</text>
</comment>
<dbReference type="InterPro" id="IPR000780">
    <property type="entry name" value="CheR_MeTrfase"/>
</dbReference>
<dbReference type="CDD" id="cd00130">
    <property type="entry name" value="PAS"/>
    <property type="match status" value="3"/>
</dbReference>
<feature type="domain" description="PAS" evidence="6">
    <location>
        <begin position="854"/>
        <end position="924"/>
    </location>
</feature>
<dbReference type="InterPro" id="IPR000673">
    <property type="entry name" value="Sig_transdc_resp-reg_Me-estase"/>
</dbReference>
<dbReference type="NCBIfam" id="TIGR00229">
    <property type="entry name" value="sensory_box"/>
    <property type="match status" value="3"/>
</dbReference>
<dbReference type="SUPFAM" id="SSF55785">
    <property type="entry name" value="PYP-like sensor domain (PAS domain)"/>
    <property type="match status" value="6"/>
</dbReference>
<evidence type="ECO:0000259" key="8">
    <source>
        <dbReference type="PROSITE" id="PS50122"/>
    </source>
</evidence>
<dbReference type="SMART" id="SM00138">
    <property type="entry name" value="MeTrc"/>
    <property type="match status" value="1"/>
</dbReference>
<dbReference type="Pfam" id="PF03705">
    <property type="entry name" value="CheR_N"/>
    <property type="match status" value="1"/>
</dbReference>
<evidence type="ECO:0000259" key="7">
    <source>
        <dbReference type="PROSITE" id="PS50113"/>
    </source>
</evidence>
<keyword evidence="3" id="KW-0378">Hydrolase</keyword>
<gene>
    <name evidence="10" type="ORF">EHQ58_00495</name>
</gene>
<dbReference type="PROSITE" id="PS50113">
    <property type="entry name" value="PAC"/>
    <property type="match status" value="3"/>
</dbReference>
<feature type="domain" description="Histidine kinase" evidence="5">
    <location>
        <begin position="1500"/>
        <end position="1713"/>
    </location>
</feature>
<dbReference type="Pfam" id="PF08447">
    <property type="entry name" value="PAS_3"/>
    <property type="match status" value="1"/>
</dbReference>
<dbReference type="SUPFAM" id="SSF52738">
    <property type="entry name" value="Methylesterase CheB, C-terminal domain"/>
    <property type="match status" value="1"/>
</dbReference>
<feature type="active site" evidence="3">
    <location>
        <position position="16"/>
    </location>
</feature>
<evidence type="ECO:0000313" key="10">
    <source>
        <dbReference type="EMBL" id="TGL63881.1"/>
    </source>
</evidence>
<dbReference type="InterPro" id="IPR000700">
    <property type="entry name" value="PAS-assoc_C"/>
</dbReference>
<dbReference type="SUPFAM" id="SSF47384">
    <property type="entry name" value="Homodimeric domain of signal transducing histidine kinase"/>
    <property type="match status" value="1"/>
</dbReference>
<proteinExistence type="predicted"/>
<dbReference type="SUPFAM" id="SSF47757">
    <property type="entry name" value="Chemotaxis receptor methyltransferase CheR, N-terminal domain"/>
    <property type="match status" value="1"/>
</dbReference>
<dbReference type="InterPro" id="IPR003594">
    <property type="entry name" value="HATPase_dom"/>
</dbReference>
<feature type="active site" evidence="3">
    <location>
        <position position="136"/>
    </location>
</feature>
<dbReference type="InterPro" id="IPR036890">
    <property type="entry name" value="HATPase_C_sf"/>
</dbReference>
<keyword evidence="3" id="KW-0145">Chemotaxis</keyword>
<dbReference type="Pfam" id="PF02518">
    <property type="entry name" value="HATPase_c"/>
    <property type="match status" value="1"/>
</dbReference>
<dbReference type="PROSITE" id="PS50122">
    <property type="entry name" value="CHEB"/>
    <property type="match status" value="1"/>
</dbReference>
<dbReference type="GO" id="GO:0000155">
    <property type="term" value="F:phosphorelay sensor kinase activity"/>
    <property type="evidence" value="ECO:0007669"/>
    <property type="project" value="InterPro"/>
</dbReference>
<feature type="domain" description="PAC" evidence="7">
    <location>
        <begin position="801"/>
        <end position="853"/>
    </location>
</feature>
<dbReference type="InterPro" id="IPR035965">
    <property type="entry name" value="PAS-like_dom_sf"/>
</dbReference>
<feature type="domain" description="CheB-type methylesterase" evidence="8">
    <location>
        <begin position="4"/>
        <end position="194"/>
    </location>
</feature>
<name>A0A4R9KCT7_9LEPT</name>
<dbReference type="GO" id="GO:0008984">
    <property type="term" value="F:protein-glutamate methylesterase activity"/>
    <property type="evidence" value="ECO:0007669"/>
    <property type="project" value="InterPro"/>
</dbReference>
<evidence type="ECO:0000256" key="3">
    <source>
        <dbReference type="PROSITE-ProRule" id="PRU00050"/>
    </source>
</evidence>
<dbReference type="InterPro" id="IPR036097">
    <property type="entry name" value="HisK_dim/P_sf"/>
</dbReference>
<comment type="catalytic activity">
    <reaction evidence="1">
        <text>ATP + protein L-histidine = ADP + protein N-phospho-L-histidine.</text>
        <dbReference type="EC" id="2.7.13.3"/>
    </reaction>
</comment>
<dbReference type="CDD" id="cd16434">
    <property type="entry name" value="CheB-CheR_fusion"/>
    <property type="match status" value="1"/>
</dbReference>
<dbReference type="InterPro" id="IPR013655">
    <property type="entry name" value="PAS_fold_3"/>
</dbReference>
<dbReference type="OrthoDB" id="344048at2"/>
<dbReference type="PRINTS" id="PR00996">
    <property type="entry name" value="CHERMTFRASE"/>
</dbReference>
<dbReference type="InterPro" id="IPR022641">
    <property type="entry name" value="CheR_N"/>
</dbReference>
<dbReference type="SMART" id="SM00086">
    <property type="entry name" value="PAC"/>
    <property type="match status" value="4"/>
</dbReference>
<feature type="active site" evidence="3">
    <location>
        <position position="44"/>
    </location>
</feature>
<dbReference type="Pfam" id="PF01339">
    <property type="entry name" value="CheB_methylest"/>
    <property type="match status" value="1"/>
</dbReference>
<feature type="domain" description="PAC" evidence="7">
    <location>
        <begin position="1428"/>
        <end position="1482"/>
    </location>
</feature>
<keyword evidence="11" id="KW-1185">Reference proteome</keyword>
<dbReference type="SMART" id="SM00091">
    <property type="entry name" value="PAS"/>
    <property type="match status" value="4"/>
</dbReference>
<dbReference type="GO" id="GO:0005737">
    <property type="term" value="C:cytoplasm"/>
    <property type="evidence" value="ECO:0007669"/>
    <property type="project" value="InterPro"/>
</dbReference>
<dbReference type="Pfam" id="PF01739">
    <property type="entry name" value="CheR"/>
    <property type="match status" value="1"/>
</dbReference>
<dbReference type="Proteomes" id="UP000297693">
    <property type="component" value="Unassembled WGS sequence"/>
</dbReference>
<dbReference type="PROSITE" id="PS50123">
    <property type="entry name" value="CHER"/>
    <property type="match status" value="1"/>
</dbReference>
<feature type="domain" description="PAS" evidence="6">
    <location>
        <begin position="1351"/>
        <end position="1403"/>
    </location>
</feature>
<dbReference type="InterPro" id="IPR022642">
    <property type="entry name" value="CheR_C"/>
</dbReference>
<dbReference type="Gene3D" id="3.40.50.150">
    <property type="entry name" value="Vaccinia Virus protein VP39"/>
    <property type="match status" value="1"/>
</dbReference>
<dbReference type="GO" id="GO:0006935">
    <property type="term" value="P:chemotaxis"/>
    <property type="evidence" value="ECO:0007669"/>
    <property type="project" value="UniProtKB-UniRule"/>
</dbReference>
<dbReference type="Gene3D" id="3.30.565.10">
    <property type="entry name" value="Histidine kinase-like ATPase, C-terminal domain"/>
    <property type="match status" value="1"/>
</dbReference>
<dbReference type="InterPro" id="IPR000014">
    <property type="entry name" value="PAS"/>
</dbReference>